<dbReference type="PANTHER" id="PTHR43228">
    <property type="entry name" value="TWO-COMPONENT RESPONSE REGULATOR"/>
    <property type="match status" value="1"/>
</dbReference>
<organism evidence="3 4">
    <name type="scientific">Salix dunnii</name>
    <dbReference type="NCBI Taxonomy" id="1413687"/>
    <lineage>
        <taxon>Eukaryota</taxon>
        <taxon>Viridiplantae</taxon>
        <taxon>Streptophyta</taxon>
        <taxon>Embryophyta</taxon>
        <taxon>Tracheophyta</taxon>
        <taxon>Spermatophyta</taxon>
        <taxon>Magnoliopsida</taxon>
        <taxon>eudicotyledons</taxon>
        <taxon>Gunneridae</taxon>
        <taxon>Pentapetalae</taxon>
        <taxon>rosids</taxon>
        <taxon>fabids</taxon>
        <taxon>Malpighiales</taxon>
        <taxon>Salicaceae</taxon>
        <taxon>Saliceae</taxon>
        <taxon>Salix</taxon>
    </lineage>
</organism>
<proteinExistence type="predicted"/>
<dbReference type="PANTHER" id="PTHR43228:SF19">
    <property type="entry name" value="RESPONSE REGULATOR RECEIVER DOMAIN PROTEIN"/>
    <property type="match status" value="1"/>
</dbReference>
<dbReference type="Gene3D" id="3.40.50.2300">
    <property type="match status" value="1"/>
</dbReference>
<dbReference type="OrthoDB" id="21225at2759"/>
<dbReference type="InterPro" id="IPR052048">
    <property type="entry name" value="ST_Response_Regulator"/>
</dbReference>
<evidence type="ECO:0000256" key="1">
    <source>
        <dbReference type="PROSITE-ProRule" id="PRU00169"/>
    </source>
</evidence>
<dbReference type="Proteomes" id="UP000657918">
    <property type="component" value="Unassembled WGS sequence"/>
</dbReference>
<dbReference type="AlphaFoldDB" id="A0A835J3L7"/>
<name>A0A835J3L7_9ROSI</name>
<accession>A0A835J3L7</accession>
<comment type="caution">
    <text evidence="3">The sequence shown here is derived from an EMBL/GenBank/DDBJ whole genome shotgun (WGS) entry which is preliminary data.</text>
</comment>
<evidence type="ECO:0000313" key="3">
    <source>
        <dbReference type="EMBL" id="KAF9661094.1"/>
    </source>
</evidence>
<dbReference type="InterPro" id="IPR011006">
    <property type="entry name" value="CheY-like_superfamily"/>
</dbReference>
<keyword evidence="1" id="KW-0597">Phosphoprotein</keyword>
<feature type="modified residue" description="4-aspartylphosphate" evidence="1">
    <location>
        <position position="39"/>
    </location>
</feature>
<evidence type="ECO:0000259" key="2">
    <source>
        <dbReference type="PROSITE" id="PS50110"/>
    </source>
</evidence>
<dbReference type="EMBL" id="JADGMS010000019">
    <property type="protein sequence ID" value="KAF9661094.1"/>
    <property type="molecule type" value="Genomic_DNA"/>
</dbReference>
<keyword evidence="4" id="KW-1185">Reference proteome</keyword>
<dbReference type="SUPFAM" id="SSF52172">
    <property type="entry name" value="CheY-like"/>
    <property type="match status" value="1"/>
</dbReference>
<dbReference type="PROSITE" id="PS50110">
    <property type="entry name" value="RESPONSE_REGULATORY"/>
    <property type="match status" value="1"/>
</dbReference>
<gene>
    <name evidence="3" type="ORF">SADUNF_Sadunf19G0032000</name>
</gene>
<feature type="domain" description="Response regulatory" evidence="2">
    <location>
        <begin position="1"/>
        <end position="84"/>
    </location>
</feature>
<protein>
    <recommendedName>
        <fullName evidence="2">Response regulatory domain-containing protein</fullName>
    </recommendedName>
</protein>
<dbReference type="InterPro" id="IPR001789">
    <property type="entry name" value="Sig_transdc_resp-reg_receiver"/>
</dbReference>
<evidence type="ECO:0000313" key="4">
    <source>
        <dbReference type="Proteomes" id="UP000657918"/>
    </source>
</evidence>
<sequence length="84" mass="9524">MVHRMLMTSFGLKVKEAKNRKEDVDLHINGAYFDLILMDMEMPIMNGPTSTHKDFIEASLNHCVSKPLTIAKISSSFLLQSNNK</sequence>
<dbReference type="GO" id="GO:0000160">
    <property type="term" value="P:phosphorelay signal transduction system"/>
    <property type="evidence" value="ECO:0007669"/>
    <property type="project" value="InterPro"/>
</dbReference>
<reference evidence="3 4" key="1">
    <citation type="submission" date="2020-10" db="EMBL/GenBank/DDBJ databases">
        <title>Plant Genome Project.</title>
        <authorList>
            <person name="Zhang R.-G."/>
        </authorList>
    </citation>
    <scope>NUCLEOTIDE SEQUENCE [LARGE SCALE GENOMIC DNA]</scope>
    <source>
        <strain evidence="3">FAFU-HL-1</strain>
        <tissue evidence="3">Leaf</tissue>
    </source>
</reference>